<name>A0A1Y1S664_9MICR</name>
<organism evidence="8 9">
    <name type="scientific">Enterospora canceri</name>
    <dbReference type="NCBI Taxonomy" id="1081671"/>
    <lineage>
        <taxon>Eukaryota</taxon>
        <taxon>Fungi</taxon>
        <taxon>Fungi incertae sedis</taxon>
        <taxon>Microsporidia</taxon>
        <taxon>Enterocytozoonidae</taxon>
        <taxon>Enterospora</taxon>
    </lineage>
</organism>
<evidence type="ECO:0000256" key="5">
    <source>
        <dbReference type="ARBA" id="ARBA00023136"/>
    </source>
</evidence>
<dbReference type="SMART" id="SM00175">
    <property type="entry name" value="RAB"/>
    <property type="match status" value="1"/>
</dbReference>
<dbReference type="PANTHER" id="PTHR47979">
    <property type="entry name" value="DRAB11-RELATED"/>
    <property type="match status" value="1"/>
</dbReference>
<gene>
    <name evidence="8" type="primary">YPT32</name>
    <name evidence="8" type="ORF">ECANGB1_1372</name>
</gene>
<keyword evidence="9" id="KW-1185">Reference proteome</keyword>
<dbReference type="GO" id="GO:0005525">
    <property type="term" value="F:GTP binding"/>
    <property type="evidence" value="ECO:0007669"/>
    <property type="project" value="UniProtKB-KW"/>
</dbReference>
<dbReference type="NCBIfam" id="TIGR00231">
    <property type="entry name" value="small_GTP"/>
    <property type="match status" value="1"/>
</dbReference>
<dbReference type="FunFam" id="3.40.50.300:FF:000274">
    <property type="entry name" value="ras-related protein RABA5a"/>
    <property type="match status" value="1"/>
</dbReference>
<proteinExistence type="inferred from homology"/>
<dbReference type="PROSITE" id="PS51417">
    <property type="entry name" value="ARF"/>
    <property type="match status" value="1"/>
</dbReference>
<dbReference type="SMART" id="SM00176">
    <property type="entry name" value="RAN"/>
    <property type="match status" value="1"/>
</dbReference>
<keyword evidence="4" id="KW-0342">GTP-binding</keyword>
<evidence type="ECO:0000256" key="4">
    <source>
        <dbReference type="ARBA" id="ARBA00023134"/>
    </source>
</evidence>
<dbReference type="InterPro" id="IPR001806">
    <property type="entry name" value="Small_GTPase"/>
</dbReference>
<dbReference type="GO" id="GO:0003924">
    <property type="term" value="F:GTPase activity"/>
    <property type="evidence" value="ECO:0007669"/>
    <property type="project" value="InterPro"/>
</dbReference>
<evidence type="ECO:0000256" key="2">
    <source>
        <dbReference type="ARBA" id="ARBA00006270"/>
    </source>
</evidence>
<dbReference type="GO" id="GO:0016020">
    <property type="term" value="C:membrane"/>
    <property type="evidence" value="ECO:0007669"/>
    <property type="project" value="UniProtKB-SubCell"/>
</dbReference>
<comment type="similarity">
    <text evidence="2">Belongs to the small GTPase superfamily. Rab family.</text>
</comment>
<dbReference type="EMBL" id="LWDP01000039">
    <property type="protein sequence ID" value="ORD93925.1"/>
    <property type="molecule type" value="Genomic_DNA"/>
</dbReference>
<protein>
    <submittedName>
        <fullName evidence="8">YPT32</fullName>
    </submittedName>
</protein>
<keyword evidence="3" id="KW-0547">Nucleotide-binding</keyword>
<dbReference type="InterPro" id="IPR050209">
    <property type="entry name" value="Rab_GTPases_membrane_traffic"/>
</dbReference>
<dbReference type="InterPro" id="IPR027417">
    <property type="entry name" value="P-loop_NTPase"/>
</dbReference>
<accession>A0A1Y1S664</accession>
<dbReference type="PRINTS" id="PR00449">
    <property type="entry name" value="RASTRNSFRMNG"/>
</dbReference>
<dbReference type="VEuPathDB" id="MicrosporidiaDB:ECANGB1_1372"/>
<evidence type="ECO:0000313" key="9">
    <source>
        <dbReference type="Proteomes" id="UP000192639"/>
    </source>
</evidence>
<dbReference type="SMART" id="SM00173">
    <property type="entry name" value="RAS"/>
    <property type="match status" value="1"/>
</dbReference>
<evidence type="ECO:0000256" key="7">
    <source>
        <dbReference type="ARBA" id="ARBA00023289"/>
    </source>
</evidence>
<dbReference type="SMART" id="SM00177">
    <property type="entry name" value="ARF"/>
    <property type="match status" value="1"/>
</dbReference>
<dbReference type="Pfam" id="PF00071">
    <property type="entry name" value="Ras"/>
    <property type="match status" value="1"/>
</dbReference>
<dbReference type="Proteomes" id="UP000192639">
    <property type="component" value="Unassembled WGS sequence"/>
</dbReference>
<dbReference type="InterPro" id="IPR005225">
    <property type="entry name" value="Small_GTP-bd"/>
</dbReference>
<comment type="subcellular location">
    <subcellularLocation>
        <location evidence="1">Membrane</location>
        <topology evidence="1">Lipid-anchor</topology>
    </subcellularLocation>
</comment>
<evidence type="ECO:0000313" key="8">
    <source>
        <dbReference type="EMBL" id="ORD93925.1"/>
    </source>
</evidence>
<dbReference type="PROSITE" id="PS51419">
    <property type="entry name" value="RAB"/>
    <property type="match status" value="1"/>
</dbReference>
<keyword evidence="6" id="KW-0449">Lipoprotein</keyword>
<keyword evidence="7" id="KW-0636">Prenylation</keyword>
<sequence length="211" mass="23817">MTTKKENFNYLFKVVLVGDTNVGKTNMLSQLVSKKFLEGSKPTIGVEFGTKYYEFEDCKIKTQIWDTAGQERYHAIISAYYRGACGAIVVYDITDKASFKNATEIWLPNIKKSCNSDIPIMLVGNKSDLGKSRAVKMEIGRDGAMSNKCSFYETSACTGENIDKAFEEFVEKIYQKEKGKNSMKNKRYARQEHLKGEELQLVEKKKGGGCC</sequence>
<dbReference type="SUPFAM" id="SSF52540">
    <property type="entry name" value="P-loop containing nucleoside triphosphate hydrolases"/>
    <property type="match status" value="1"/>
</dbReference>
<dbReference type="Gene3D" id="3.40.50.300">
    <property type="entry name" value="P-loop containing nucleotide triphosphate hydrolases"/>
    <property type="match status" value="1"/>
</dbReference>
<dbReference type="OrthoDB" id="9989112at2759"/>
<reference evidence="8 9" key="1">
    <citation type="journal article" date="2017" name="Environ. Microbiol.">
        <title>Decay of the glycolytic pathway and adaptation to intranuclear parasitism within Enterocytozoonidae microsporidia.</title>
        <authorList>
            <person name="Wiredu Boakye D."/>
            <person name="Jaroenlak P."/>
            <person name="Prachumwat A."/>
            <person name="Williams T.A."/>
            <person name="Bateman K.S."/>
            <person name="Itsathitphaisarn O."/>
            <person name="Sritunyalucksana K."/>
            <person name="Paszkiewicz K.H."/>
            <person name="Moore K.A."/>
            <person name="Stentiford G.D."/>
            <person name="Williams B.A."/>
        </authorList>
    </citation>
    <scope>NUCLEOTIDE SEQUENCE [LARGE SCALE GENOMIC DNA]</scope>
    <source>
        <strain evidence="8 9">GB1</strain>
    </source>
</reference>
<keyword evidence="5" id="KW-0472">Membrane</keyword>
<evidence type="ECO:0000256" key="1">
    <source>
        <dbReference type="ARBA" id="ARBA00004635"/>
    </source>
</evidence>
<dbReference type="PROSITE" id="PS51420">
    <property type="entry name" value="RHO"/>
    <property type="match status" value="1"/>
</dbReference>
<evidence type="ECO:0000256" key="3">
    <source>
        <dbReference type="ARBA" id="ARBA00022741"/>
    </source>
</evidence>
<evidence type="ECO:0000256" key="6">
    <source>
        <dbReference type="ARBA" id="ARBA00023288"/>
    </source>
</evidence>
<dbReference type="SMART" id="SM00174">
    <property type="entry name" value="RHO"/>
    <property type="match status" value="1"/>
</dbReference>
<comment type="caution">
    <text evidence="8">The sequence shown here is derived from an EMBL/GenBank/DDBJ whole genome shotgun (WGS) entry which is preliminary data.</text>
</comment>
<dbReference type="PROSITE" id="PS51421">
    <property type="entry name" value="RAS"/>
    <property type="match status" value="1"/>
</dbReference>
<dbReference type="AlphaFoldDB" id="A0A1Y1S664"/>